<dbReference type="Pfam" id="PF01796">
    <property type="entry name" value="OB_ChsH2_C"/>
    <property type="match status" value="1"/>
</dbReference>
<dbReference type="InterPro" id="IPR002878">
    <property type="entry name" value="ChsH2_C"/>
</dbReference>
<keyword evidence="3" id="KW-1185">Reference proteome</keyword>
<name>A0ABN7Q836_9BURK</name>
<dbReference type="InterPro" id="IPR012340">
    <property type="entry name" value="NA-bd_OB-fold"/>
</dbReference>
<dbReference type="Proteomes" id="UP000672657">
    <property type="component" value="Unassembled WGS sequence"/>
</dbReference>
<dbReference type="EMBL" id="CAJPVI010000037">
    <property type="protein sequence ID" value="CAG2156509.1"/>
    <property type="molecule type" value="Genomic_DNA"/>
</dbReference>
<organism evidence="2 3">
    <name type="scientific">Cupriavidus numazuensis</name>
    <dbReference type="NCBI Taxonomy" id="221992"/>
    <lineage>
        <taxon>Bacteria</taxon>
        <taxon>Pseudomonadati</taxon>
        <taxon>Pseudomonadota</taxon>
        <taxon>Betaproteobacteria</taxon>
        <taxon>Burkholderiales</taxon>
        <taxon>Burkholderiaceae</taxon>
        <taxon>Cupriavidus</taxon>
    </lineage>
</organism>
<feature type="domain" description="ChsH2 C-terminal OB-fold" evidence="1">
    <location>
        <begin position="55"/>
        <end position="114"/>
    </location>
</feature>
<dbReference type="RefSeq" id="WP_211956167.1">
    <property type="nucleotide sequence ID" value="NZ_CAJPVI010000037.1"/>
</dbReference>
<evidence type="ECO:0000259" key="1">
    <source>
        <dbReference type="Pfam" id="PF01796"/>
    </source>
</evidence>
<reference evidence="2 3" key="1">
    <citation type="submission" date="2021-03" db="EMBL/GenBank/DDBJ databases">
        <authorList>
            <person name="Peeters C."/>
        </authorList>
    </citation>
    <scope>NUCLEOTIDE SEQUENCE [LARGE SCALE GENOMIC DNA]</scope>
    <source>
        <strain evidence="2 3">LMG 26411</strain>
    </source>
</reference>
<protein>
    <recommendedName>
        <fullName evidence="1">ChsH2 C-terminal OB-fold domain-containing protein</fullName>
    </recommendedName>
</protein>
<gene>
    <name evidence="2" type="ORF">LMG26411_05267</name>
</gene>
<dbReference type="SUPFAM" id="SSF50249">
    <property type="entry name" value="Nucleic acid-binding proteins"/>
    <property type="match status" value="1"/>
</dbReference>
<sequence length="135" mass="14613">MRDSHADAPRCASEQPWREQDGQLVLLAYRHHDSETLHFPPLPLTSPQASKTEVVALHGAATLYSYTVMHPSAKTGLAPTPLGLADFPEGVRIFGRLVYPEGRRPAIGDALRACLVHTAEGPIHAFEPIGAEASQ</sequence>
<comment type="caution">
    <text evidence="2">The sequence shown here is derived from an EMBL/GenBank/DDBJ whole genome shotgun (WGS) entry which is preliminary data.</text>
</comment>
<proteinExistence type="predicted"/>
<accession>A0ABN7Q836</accession>
<evidence type="ECO:0000313" key="3">
    <source>
        <dbReference type="Proteomes" id="UP000672657"/>
    </source>
</evidence>
<evidence type="ECO:0000313" key="2">
    <source>
        <dbReference type="EMBL" id="CAG2156509.1"/>
    </source>
</evidence>